<dbReference type="EMBL" id="HE575324">
    <property type="protein sequence ID" value="CCC94964.1"/>
    <property type="molecule type" value="Genomic_DNA"/>
</dbReference>
<name>G0UZZ5_TRYCI</name>
<feature type="domain" description="AB hydrolase-1" evidence="1">
    <location>
        <begin position="21"/>
        <end position="136"/>
    </location>
</feature>
<proteinExistence type="predicted"/>
<dbReference type="Pfam" id="PF12697">
    <property type="entry name" value="Abhydrolase_6"/>
    <property type="match status" value="1"/>
</dbReference>
<protein>
    <submittedName>
        <fullName evidence="2">Uncharacterized protein TCIL3000_11_3640</fullName>
    </submittedName>
</protein>
<accession>G0UZZ5</accession>
<gene>
    <name evidence="2" type="ORF">TCIL3000_11_3640</name>
</gene>
<organism evidence="2">
    <name type="scientific">Trypanosoma congolense (strain IL3000)</name>
    <dbReference type="NCBI Taxonomy" id="1068625"/>
    <lineage>
        <taxon>Eukaryota</taxon>
        <taxon>Discoba</taxon>
        <taxon>Euglenozoa</taxon>
        <taxon>Kinetoplastea</taxon>
        <taxon>Metakinetoplastina</taxon>
        <taxon>Trypanosomatida</taxon>
        <taxon>Trypanosomatidae</taxon>
        <taxon>Trypanosoma</taxon>
        <taxon>Nannomonas</taxon>
    </lineage>
</organism>
<sequence length="378" mass="42241">MRALAKKTLQGNASGNCGSQLVISHGLLGSSTNWMTVARHLGKQELLRPRLKEIHMLDMRNHGESPHFDVHTNAAMSSDIELFILQQQQQWKAEAGDRHEDEDEAGIVLMGHSMGGFAVMGSMLRRANEGALLLQSGIEGLKRRCERGDYYGWVDAQGNAEEMRTVNRLMDLPELQHLHDTLYDCGGVRIRTPRVKAAIIVDIAPSTTLGTRKQYGQSPDEALSAMMAVDLSRVHTLSDGNVELERAGVASKAMRDFLLTNLRVNSQSKTAQWRCNLPVLHSDYELIALGVRDWFLSAEEAGGSRGECEMVAPIKSSLPTLFVFGKDSPYNTTEDRRLIPRFFSNVEEVEVEGSGHFVHYEKMQEFVNIITPFLARYL</sequence>
<dbReference type="Gene3D" id="3.40.50.1820">
    <property type="entry name" value="alpha/beta hydrolase"/>
    <property type="match status" value="2"/>
</dbReference>
<dbReference type="AlphaFoldDB" id="G0UZZ5"/>
<dbReference type="SUPFAM" id="SSF53474">
    <property type="entry name" value="alpha/beta-Hydrolases"/>
    <property type="match status" value="1"/>
</dbReference>
<reference evidence="2" key="1">
    <citation type="journal article" date="2012" name="Proc. Natl. Acad. Sci. U.S.A.">
        <title>Antigenic diversity is generated by distinct evolutionary mechanisms in African trypanosome species.</title>
        <authorList>
            <person name="Jackson A.P."/>
            <person name="Berry A."/>
            <person name="Aslett M."/>
            <person name="Allison H.C."/>
            <person name="Burton P."/>
            <person name="Vavrova-Anderson J."/>
            <person name="Brown R."/>
            <person name="Browne H."/>
            <person name="Corton N."/>
            <person name="Hauser H."/>
            <person name="Gamble J."/>
            <person name="Gilderthorp R."/>
            <person name="Marcello L."/>
            <person name="McQuillan J."/>
            <person name="Otto T.D."/>
            <person name="Quail M.A."/>
            <person name="Sanders M.J."/>
            <person name="van Tonder A."/>
            <person name="Ginger M.L."/>
            <person name="Field M.C."/>
            <person name="Barry J.D."/>
            <person name="Hertz-Fowler C."/>
            <person name="Berriman M."/>
        </authorList>
    </citation>
    <scope>NUCLEOTIDE SEQUENCE</scope>
    <source>
        <strain evidence="2">IL3000</strain>
    </source>
</reference>
<dbReference type="VEuPathDB" id="TriTrypDB:TcIL3000.11.3640"/>
<dbReference type="InterPro" id="IPR050228">
    <property type="entry name" value="Carboxylesterase_BioH"/>
</dbReference>
<evidence type="ECO:0000259" key="1">
    <source>
        <dbReference type="Pfam" id="PF12697"/>
    </source>
</evidence>
<dbReference type="PANTHER" id="PTHR43194">
    <property type="entry name" value="HYDROLASE ALPHA/BETA FOLD FAMILY"/>
    <property type="match status" value="1"/>
</dbReference>
<evidence type="ECO:0000313" key="2">
    <source>
        <dbReference type="EMBL" id="CCC94964.1"/>
    </source>
</evidence>
<dbReference type="InterPro" id="IPR029058">
    <property type="entry name" value="AB_hydrolase_fold"/>
</dbReference>
<dbReference type="InterPro" id="IPR000073">
    <property type="entry name" value="AB_hydrolase_1"/>
</dbReference>
<dbReference type="PANTHER" id="PTHR43194:SF2">
    <property type="entry name" value="PEROXISOMAL MEMBRANE PROTEIN LPX1"/>
    <property type="match status" value="1"/>
</dbReference>